<evidence type="ECO:0000256" key="4">
    <source>
        <dbReference type="ARBA" id="ARBA00022692"/>
    </source>
</evidence>
<reference evidence="8" key="1">
    <citation type="submission" date="2020-08" db="EMBL/GenBank/DDBJ databases">
        <title>Genome public.</title>
        <authorList>
            <person name="Liu C."/>
            <person name="Sun Q."/>
        </authorList>
    </citation>
    <scope>NUCLEOTIDE SEQUENCE</scope>
    <source>
        <strain evidence="8">NSJ-15</strain>
    </source>
</reference>
<feature type="transmembrane region" description="Helical" evidence="7">
    <location>
        <begin position="390"/>
        <end position="410"/>
    </location>
</feature>
<feature type="transmembrane region" description="Helical" evidence="7">
    <location>
        <begin position="288"/>
        <end position="310"/>
    </location>
</feature>
<feature type="transmembrane region" description="Helical" evidence="7">
    <location>
        <begin position="64"/>
        <end position="87"/>
    </location>
</feature>
<feature type="transmembrane region" description="Helical" evidence="7">
    <location>
        <begin position="243"/>
        <end position="264"/>
    </location>
</feature>
<dbReference type="InterPro" id="IPR048279">
    <property type="entry name" value="MdtK-like"/>
</dbReference>
<comment type="caution">
    <text evidence="8">The sequence shown here is derived from an EMBL/GenBank/DDBJ whole genome shotgun (WGS) entry which is preliminary data.</text>
</comment>
<dbReference type="EMBL" id="JACRTL010000004">
    <property type="protein sequence ID" value="MBC8611199.1"/>
    <property type="molecule type" value="Genomic_DNA"/>
</dbReference>
<sequence>MKRERQLTNGITEGIIWKQLLYFFFPIVLGTFFQQLYNTVDAVIVGNFVGKEALAAVGGSTSTLINLLVGFFVGLSSGATVIISQFYGARKAKETSQAVHTAVALGLVGGVLFTVVGLLCSEWALNLMETPEEIMDQSLLYLRVYFGGIIFSLLYNVGAGILRAIGDSKRPLYFLIVCCIVNLVLDLLFVAVFHWGVFGAAFATTLSQVTSAVLVMVSLLRSTEMYGLAIKQIRFTASILKDMIRIGFPAGMQSVMYSVSNVIIQSCINTQGTDAVAAWTAFGKIDGIFWMIMGAFGVSITTFSGQNFGAQKYDRIKKSVRVCLLMAFAVSALISVILLFGGHYVMRLFTDDNAVIAYGMRMIRVVSPFYFTYVCIEVLAGAVRGAGDSLLPMLMTCIGVCLLRVVWVWTAVPYSNTIETVIFSYPLTWAITSVMFIIYYLQGGWLKRCIRKAGFPIPKKK</sequence>
<evidence type="ECO:0000256" key="5">
    <source>
        <dbReference type="ARBA" id="ARBA00022989"/>
    </source>
</evidence>
<organism evidence="8 9">
    <name type="scientific">Massiliimalia timonensis</name>
    <dbReference type="NCBI Taxonomy" id="1987501"/>
    <lineage>
        <taxon>Bacteria</taxon>
        <taxon>Bacillati</taxon>
        <taxon>Bacillota</taxon>
        <taxon>Clostridia</taxon>
        <taxon>Eubacteriales</taxon>
        <taxon>Oscillospiraceae</taxon>
        <taxon>Massiliimalia</taxon>
    </lineage>
</organism>
<feature type="transmembrane region" description="Helical" evidence="7">
    <location>
        <begin position="144"/>
        <end position="165"/>
    </location>
</feature>
<keyword evidence="5 7" id="KW-1133">Transmembrane helix</keyword>
<feature type="transmembrane region" description="Helical" evidence="7">
    <location>
        <begin position="365"/>
        <end position="383"/>
    </location>
</feature>
<protein>
    <submittedName>
        <fullName evidence="8">MATE family efflux transporter</fullName>
    </submittedName>
</protein>
<dbReference type="InterPro" id="IPR052031">
    <property type="entry name" value="Membrane_Transporter-Flippase"/>
</dbReference>
<dbReference type="GO" id="GO:0015297">
    <property type="term" value="F:antiporter activity"/>
    <property type="evidence" value="ECO:0007669"/>
    <property type="project" value="InterPro"/>
</dbReference>
<dbReference type="PANTHER" id="PTHR43549">
    <property type="entry name" value="MULTIDRUG RESISTANCE PROTEIN YPNP-RELATED"/>
    <property type="match status" value="1"/>
</dbReference>
<feature type="transmembrane region" description="Helical" evidence="7">
    <location>
        <begin position="172"/>
        <end position="195"/>
    </location>
</feature>
<evidence type="ECO:0000256" key="6">
    <source>
        <dbReference type="ARBA" id="ARBA00023136"/>
    </source>
</evidence>
<dbReference type="GO" id="GO:0005886">
    <property type="term" value="C:plasma membrane"/>
    <property type="evidence" value="ECO:0007669"/>
    <property type="project" value="UniProtKB-SubCell"/>
</dbReference>
<proteinExistence type="predicted"/>
<keyword evidence="9" id="KW-1185">Reference proteome</keyword>
<dbReference type="PANTHER" id="PTHR43549:SF3">
    <property type="entry name" value="MULTIDRUG RESISTANCE PROTEIN YPNP-RELATED"/>
    <property type="match status" value="1"/>
</dbReference>
<evidence type="ECO:0000313" key="8">
    <source>
        <dbReference type="EMBL" id="MBC8611199.1"/>
    </source>
</evidence>
<dbReference type="Pfam" id="PF01554">
    <property type="entry name" value="MatE"/>
    <property type="match status" value="2"/>
</dbReference>
<accession>A0A8J6TQH8</accession>
<keyword evidence="4 7" id="KW-0812">Transmembrane</keyword>
<evidence type="ECO:0000256" key="1">
    <source>
        <dbReference type="ARBA" id="ARBA00004651"/>
    </source>
</evidence>
<dbReference type="AlphaFoldDB" id="A0A8J6TQH8"/>
<dbReference type="CDD" id="cd13138">
    <property type="entry name" value="MATE_yoeA_like"/>
    <property type="match status" value="1"/>
</dbReference>
<evidence type="ECO:0000256" key="2">
    <source>
        <dbReference type="ARBA" id="ARBA00022448"/>
    </source>
</evidence>
<feature type="transmembrane region" description="Helical" evidence="7">
    <location>
        <begin position="201"/>
        <end position="222"/>
    </location>
</feature>
<dbReference type="GO" id="GO:0042910">
    <property type="term" value="F:xenobiotic transmembrane transporter activity"/>
    <property type="evidence" value="ECO:0007669"/>
    <property type="project" value="InterPro"/>
</dbReference>
<keyword evidence="6 7" id="KW-0472">Membrane</keyword>
<name>A0A8J6TQH8_9FIRM</name>
<dbReference type="OrthoDB" id="9776324at2"/>
<keyword evidence="2" id="KW-0813">Transport</keyword>
<dbReference type="NCBIfam" id="TIGR00797">
    <property type="entry name" value="matE"/>
    <property type="match status" value="1"/>
</dbReference>
<feature type="transmembrane region" description="Helical" evidence="7">
    <location>
        <begin position="422"/>
        <end position="441"/>
    </location>
</feature>
<dbReference type="InterPro" id="IPR002528">
    <property type="entry name" value="MATE_fam"/>
</dbReference>
<feature type="transmembrane region" description="Helical" evidence="7">
    <location>
        <begin position="20"/>
        <end position="37"/>
    </location>
</feature>
<evidence type="ECO:0000256" key="3">
    <source>
        <dbReference type="ARBA" id="ARBA00022475"/>
    </source>
</evidence>
<comment type="subcellular location">
    <subcellularLocation>
        <location evidence="1">Cell membrane</location>
        <topology evidence="1">Multi-pass membrane protein</topology>
    </subcellularLocation>
</comment>
<evidence type="ECO:0000313" key="9">
    <source>
        <dbReference type="Proteomes" id="UP000632659"/>
    </source>
</evidence>
<dbReference type="PIRSF" id="PIRSF006603">
    <property type="entry name" value="DinF"/>
    <property type="match status" value="1"/>
</dbReference>
<gene>
    <name evidence="8" type="ORF">H8702_08735</name>
</gene>
<dbReference type="Proteomes" id="UP000632659">
    <property type="component" value="Unassembled WGS sequence"/>
</dbReference>
<feature type="transmembrane region" description="Helical" evidence="7">
    <location>
        <begin position="99"/>
        <end position="124"/>
    </location>
</feature>
<dbReference type="RefSeq" id="WP_093988886.1">
    <property type="nucleotide sequence ID" value="NZ_FYDD01000003.1"/>
</dbReference>
<keyword evidence="3" id="KW-1003">Cell membrane</keyword>
<feature type="transmembrane region" description="Helical" evidence="7">
    <location>
        <begin position="322"/>
        <end position="345"/>
    </location>
</feature>
<evidence type="ECO:0000256" key="7">
    <source>
        <dbReference type="SAM" id="Phobius"/>
    </source>
</evidence>